<dbReference type="Proteomes" id="UP000179807">
    <property type="component" value="Unassembled WGS sequence"/>
</dbReference>
<feature type="transmembrane region" description="Helical" evidence="1">
    <location>
        <begin position="137"/>
        <end position="158"/>
    </location>
</feature>
<dbReference type="Pfam" id="PF20479">
    <property type="entry name" value="TMEM128"/>
    <property type="match status" value="1"/>
</dbReference>
<feature type="transmembrane region" description="Helical" evidence="1">
    <location>
        <begin position="94"/>
        <end position="116"/>
    </location>
</feature>
<dbReference type="EMBL" id="MLAK01000593">
    <property type="protein sequence ID" value="OHT11225.1"/>
    <property type="molecule type" value="Genomic_DNA"/>
</dbReference>
<dbReference type="PANTHER" id="PTHR31134">
    <property type="entry name" value="TRANSMEMBRANE PROTEIN 128"/>
    <property type="match status" value="1"/>
</dbReference>
<sequence length="185" mass="21976">MIISVIWRKRILRSIKKASNMRDYSFLKNPKKVIDGQFNEFQRYYNETPQLPSGTDRTVRIMKTIFFTMSFLILCKLTHFRQKILHDVRINRNFLYAFYGLGEFFIVIYLYLLITLRLLRPANRRVPVDKWEKVKPFAMYAGSMCLIMATICFIFALWPAFHVMTFIIGTVGFVNLILVAQWIPI</sequence>
<accession>A0A1J4KIM6</accession>
<feature type="transmembrane region" description="Helical" evidence="1">
    <location>
        <begin position="164"/>
        <end position="183"/>
    </location>
</feature>
<keyword evidence="3" id="KW-1185">Reference proteome</keyword>
<dbReference type="PANTHER" id="PTHR31134:SF1">
    <property type="entry name" value="TRANSMEMBRANE PROTEIN 128"/>
    <property type="match status" value="1"/>
</dbReference>
<dbReference type="RefSeq" id="XP_068364361.1">
    <property type="nucleotide sequence ID" value="XM_068489950.1"/>
</dbReference>
<gene>
    <name evidence="2" type="ORF">TRFO_01179</name>
</gene>
<evidence type="ECO:0000256" key="1">
    <source>
        <dbReference type="SAM" id="Phobius"/>
    </source>
</evidence>
<protein>
    <submittedName>
        <fullName evidence="2">Uncharacterized protein</fullName>
    </submittedName>
</protein>
<dbReference type="InterPro" id="IPR033579">
    <property type="entry name" value="TMEM128"/>
</dbReference>
<keyword evidence="1" id="KW-1133">Transmembrane helix</keyword>
<keyword evidence="1" id="KW-0812">Transmembrane</keyword>
<evidence type="ECO:0000313" key="2">
    <source>
        <dbReference type="EMBL" id="OHT11225.1"/>
    </source>
</evidence>
<evidence type="ECO:0000313" key="3">
    <source>
        <dbReference type="Proteomes" id="UP000179807"/>
    </source>
</evidence>
<keyword evidence="1" id="KW-0472">Membrane</keyword>
<name>A0A1J4KIM6_9EUKA</name>
<proteinExistence type="predicted"/>
<dbReference type="VEuPathDB" id="TrichDB:TRFO_01179"/>
<reference evidence="2" key="1">
    <citation type="submission" date="2016-10" db="EMBL/GenBank/DDBJ databases">
        <authorList>
            <person name="Benchimol M."/>
            <person name="Almeida L.G."/>
            <person name="Vasconcelos A.T."/>
            <person name="Perreira-Neves A."/>
            <person name="Rosa I.A."/>
            <person name="Tasca T."/>
            <person name="Bogo M.R."/>
            <person name="de Souza W."/>
        </authorList>
    </citation>
    <scope>NUCLEOTIDE SEQUENCE [LARGE SCALE GENOMIC DNA]</scope>
    <source>
        <strain evidence="2">K</strain>
    </source>
</reference>
<organism evidence="2 3">
    <name type="scientific">Tritrichomonas foetus</name>
    <dbReference type="NCBI Taxonomy" id="1144522"/>
    <lineage>
        <taxon>Eukaryota</taxon>
        <taxon>Metamonada</taxon>
        <taxon>Parabasalia</taxon>
        <taxon>Tritrichomonadida</taxon>
        <taxon>Tritrichomonadidae</taxon>
        <taxon>Tritrichomonas</taxon>
    </lineage>
</organism>
<dbReference type="GeneID" id="94824654"/>
<comment type="caution">
    <text evidence="2">The sequence shown here is derived from an EMBL/GenBank/DDBJ whole genome shotgun (WGS) entry which is preliminary data.</text>
</comment>
<dbReference type="AlphaFoldDB" id="A0A1J4KIM6"/>